<evidence type="ECO:0000313" key="3">
    <source>
        <dbReference type="EMBL" id="KAJ7948655.1"/>
    </source>
</evidence>
<dbReference type="Proteomes" id="UP001163823">
    <property type="component" value="Chromosome 12"/>
</dbReference>
<organism evidence="3 4">
    <name type="scientific">Quillaja saponaria</name>
    <name type="common">Soap bark tree</name>
    <dbReference type="NCBI Taxonomy" id="32244"/>
    <lineage>
        <taxon>Eukaryota</taxon>
        <taxon>Viridiplantae</taxon>
        <taxon>Streptophyta</taxon>
        <taxon>Embryophyta</taxon>
        <taxon>Tracheophyta</taxon>
        <taxon>Spermatophyta</taxon>
        <taxon>Magnoliopsida</taxon>
        <taxon>eudicotyledons</taxon>
        <taxon>Gunneridae</taxon>
        <taxon>Pentapetalae</taxon>
        <taxon>rosids</taxon>
        <taxon>fabids</taxon>
        <taxon>Fabales</taxon>
        <taxon>Quillajaceae</taxon>
        <taxon>Quillaja</taxon>
    </lineage>
</organism>
<name>A0AAD7L155_QUISA</name>
<dbReference type="InterPro" id="IPR048354">
    <property type="entry name" value="TOD1_MUCI70_glycTrfase_dom"/>
</dbReference>
<gene>
    <name evidence="3" type="ORF">O6P43_029105</name>
</gene>
<dbReference type="InterPro" id="IPR006852">
    <property type="entry name" value="TOD1_MUCI70"/>
</dbReference>
<proteinExistence type="predicted"/>
<accession>A0AAD7L155</accession>
<feature type="transmembrane region" description="Helical" evidence="1">
    <location>
        <begin position="63"/>
        <end position="83"/>
    </location>
</feature>
<dbReference type="Pfam" id="PF04765">
    <property type="entry name" value="TOD1_MUCI70"/>
    <property type="match status" value="1"/>
</dbReference>
<reference evidence="3" key="1">
    <citation type="journal article" date="2023" name="Science">
        <title>Elucidation of the pathway for biosynthesis of saponin adjuvants from the soapbark tree.</title>
        <authorList>
            <person name="Reed J."/>
            <person name="Orme A."/>
            <person name="El-Demerdash A."/>
            <person name="Owen C."/>
            <person name="Martin L.B.B."/>
            <person name="Misra R.C."/>
            <person name="Kikuchi S."/>
            <person name="Rejzek M."/>
            <person name="Martin A.C."/>
            <person name="Harkess A."/>
            <person name="Leebens-Mack J."/>
            <person name="Louveau T."/>
            <person name="Stephenson M.J."/>
            <person name="Osbourn A."/>
        </authorList>
    </citation>
    <scope>NUCLEOTIDE SEQUENCE</scope>
    <source>
        <strain evidence="3">S10</strain>
    </source>
</reference>
<dbReference type="PANTHER" id="PTHR12956:SF61">
    <property type="entry name" value="TRNA (MET) CYTIDINE ACETYLTRANSFERASE-RELATED"/>
    <property type="match status" value="1"/>
</dbReference>
<keyword evidence="4" id="KW-1185">Reference proteome</keyword>
<dbReference type="PANTHER" id="PTHR12956">
    <property type="entry name" value="ALKALINE CERAMIDASE-RELATED"/>
    <property type="match status" value="1"/>
</dbReference>
<dbReference type="EMBL" id="JARAOO010000012">
    <property type="protein sequence ID" value="KAJ7948655.1"/>
    <property type="molecule type" value="Genomic_DNA"/>
</dbReference>
<sequence>MNGGSLGIRTGSNGSLQHLQNGVSQIHTTHTILRKPSKMLLSSSREKERFLPFICRCVGRRRVAMLLMVALALLVFIFGSFTVHKETAGSNMPRHVQDIGRYDLPHPPLISNPPRVEDKVRDNFSGGNFSKRNGTGSIRVPPLIDLPSPIVLEPMTVTRHVLPMGHQCDNFAFPPPPPAYRRRVGPRPCLVCYIPVEQAIASMPSAPSVSPVLRKLTYVHDENPDKTEPHGGSDFGGYPSLKERSDAFDIKESMTVHCGFVKGNRPGHQSGFDIDEADLMELEQFHEVIVASAIFGNYDIVQQPQNISEAAREKVPFYMFIDEETEAYMKNSNARRNGKVPKLLLHRIFPNVRYSIWIDGKLQLVVDPFQVLERFLWRPNATFAISRHYKRFDVFEEAEANKAAGKYNNATIDRQIQFYEQYDSLTHYTRAKFPITSDVPEGCVIIREHIPVTNLFTCLWFNEVDRFTSRDQLSFSTVRDKLMSKVDWGISMFLDCERRNFVIQRVIGADASSSCSCNSTSTCYAH</sequence>
<comment type="caution">
    <text evidence="3">The sequence shown here is derived from an EMBL/GenBank/DDBJ whole genome shotgun (WGS) entry which is preliminary data.</text>
</comment>
<keyword evidence="1" id="KW-0472">Membrane</keyword>
<protein>
    <submittedName>
        <fullName evidence="3">Inner membrane protein oxaA</fullName>
    </submittedName>
</protein>
<keyword evidence="1" id="KW-1133">Transmembrane helix</keyword>
<feature type="domain" description="TOD1/MUCI70 glycosyltransferase-like" evidence="2">
    <location>
        <begin position="332"/>
        <end position="504"/>
    </location>
</feature>
<evidence type="ECO:0000259" key="2">
    <source>
        <dbReference type="Pfam" id="PF04765"/>
    </source>
</evidence>
<evidence type="ECO:0000256" key="1">
    <source>
        <dbReference type="SAM" id="Phobius"/>
    </source>
</evidence>
<evidence type="ECO:0000313" key="4">
    <source>
        <dbReference type="Proteomes" id="UP001163823"/>
    </source>
</evidence>
<dbReference type="KEGG" id="qsa:O6P43_029105"/>
<keyword evidence="1" id="KW-0812">Transmembrane</keyword>
<dbReference type="AlphaFoldDB" id="A0AAD7L155"/>